<feature type="transmembrane region" description="Helical" evidence="2">
    <location>
        <begin position="168"/>
        <end position="190"/>
    </location>
</feature>
<comment type="caution">
    <text evidence="4">The sequence shown here is derived from an EMBL/GenBank/DDBJ whole genome shotgun (WGS) entry which is preliminary data.</text>
</comment>
<evidence type="ECO:0000313" key="4">
    <source>
        <dbReference type="EMBL" id="MCM6778429.1"/>
    </source>
</evidence>
<feature type="domain" description="DUF6545" evidence="3">
    <location>
        <begin position="225"/>
        <end position="360"/>
    </location>
</feature>
<organism evidence="4 5">
    <name type="scientific">Nocardia pulmonis</name>
    <dbReference type="NCBI Taxonomy" id="2951408"/>
    <lineage>
        <taxon>Bacteria</taxon>
        <taxon>Bacillati</taxon>
        <taxon>Actinomycetota</taxon>
        <taxon>Actinomycetes</taxon>
        <taxon>Mycobacteriales</taxon>
        <taxon>Nocardiaceae</taxon>
        <taxon>Nocardia</taxon>
    </lineage>
</organism>
<feature type="region of interest" description="Disordered" evidence="1">
    <location>
        <begin position="378"/>
        <end position="397"/>
    </location>
</feature>
<keyword evidence="2" id="KW-1133">Transmembrane helix</keyword>
<feature type="transmembrane region" description="Helical" evidence="2">
    <location>
        <begin position="6"/>
        <end position="26"/>
    </location>
</feature>
<evidence type="ECO:0000259" key="3">
    <source>
        <dbReference type="Pfam" id="PF20182"/>
    </source>
</evidence>
<gene>
    <name evidence="4" type="ORF">NDR86_33565</name>
</gene>
<keyword evidence="5" id="KW-1185">Reference proteome</keyword>
<feature type="transmembrane region" description="Helical" evidence="2">
    <location>
        <begin position="96"/>
        <end position="113"/>
    </location>
</feature>
<dbReference type="Pfam" id="PF20182">
    <property type="entry name" value="DUF6545"/>
    <property type="match status" value="1"/>
</dbReference>
<evidence type="ECO:0000256" key="1">
    <source>
        <dbReference type="SAM" id="MobiDB-lite"/>
    </source>
</evidence>
<feature type="transmembrane region" description="Helical" evidence="2">
    <location>
        <begin position="33"/>
        <end position="51"/>
    </location>
</feature>
<feature type="transmembrane region" description="Helical" evidence="2">
    <location>
        <begin position="71"/>
        <end position="89"/>
    </location>
</feature>
<feature type="transmembrane region" description="Helical" evidence="2">
    <location>
        <begin position="210"/>
        <end position="228"/>
    </location>
</feature>
<keyword evidence="2" id="KW-0472">Membrane</keyword>
<dbReference type="InterPro" id="IPR050039">
    <property type="entry name" value="MAB_1171c-like"/>
</dbReference>
<sequence>MADHLGVILSVALLWATLILRAPFVWRDRFARILWIALASVAFATTLYLPWVIHALAPLLSSERAVDLTRHASQMATYVTIAVLFSFAARFGRIHLIYLTFTAATVCAMAAILSTGPPHDRVVSTAPGVPIEYWIALFGHHIVSDIGIIAVTIILASRVKRTETRWTLILFATARIVAVVLWSILLAGNITHQRSILEWVPPVLGLKEVLLAASVALPGITAITRWVVDQRRLHRISGLWSELTTQFPNVVLHVPAAVEPRLLPRHREELDWITYRKVIEINDAITELAPYTREHTLEDADRFLIARRVPARRRQPAAAACWLAAAAHAHRHNHPPDANIRVPPMPFDDNAFLAQTAAWYHTPMVADFVDTSLEQRENRRNQIQPHASETGPDRRGILERWTRKEGFDRRADRI</sequence>
<dbReference type="InterPro" id="IPR046675">
    <property type="entry name" value="DUF6545"/>
</dbReference>
<accession>A0A9X2EDH9</accession>
<dbReference type="AlphaFoldDB" id="A0A9X2EDH9"/>
<dbReference type="NCBIfam" id="NF042915">
    <property type="entry name" value="MAB_1171c_fam"/>
    <property type="match status" value="1"/>
</dbReference>
<keyword evidence="2" id="KW-0812">Transmembrane</keyword>
<protein>
    <recommendedName>
        <fullName evidence="3">DUF6545 domain-containing protein</fullName>
    </recommendedName>
</protein>
<proteinExistence type="predicted"/>
<dbReference type="Proteomes" id="UP001139157">
    <property type="component" value="Unassembled WGS sequence"/>
</dbReference>
<name>A0A9X2EDH9_9NOCA</name>
<evidence type="ECO:0000313" key="5">
    <source>
        <dbReference type="Proteomes" id="UP001139157"/>
    </source>
</evidence>
<dbReference type="RefSeq" id="WP_251917940.1">
    <property type="nucleotide sequence ID" value="NZ_JAMRXG010000022.1"/>
</dbReference>
<feature type="transmembrane region" description="Helical" evidence="2">
    <location>
        <begin position="133"/>
        <end position="156"/>
    </location>
</feature>
<evidence type="ECO:0000256" key="2">
    <source>
        <dbReference type="SAM" id="Phobius"/>
    </source>
</evidence>
<reference evidence="4" key="1">
    <citation type="submission" date="2022-06" db="EMBL/GenBank/DDBJ databases">
        <title>Novel species in genus nocardia.</title>
        <authorList>
            <person name="Li F."/>
        </authorList>
    </citation>
    <scope>NUCLEOTIDE SEQUENCE</scope>
    <source>
        <strain evidence="4">CDC141</strain>
    </source>
</reference>
<dbReference type="EMBL" id="JAMRXG010000022">
    <property type="protein sequence ID" value="MCM6778429.1"/>
    <property type="molecule type" value="Genomic_DNA"/>
</dbReference>